<sequence length="961" mass="107266">MSSIIKTLASTIFIIVLNVQVVPATETTQLPVTTFPSSNLTNSKNGSEPVPLYIGTLQPTSVHWWASYGRFFVDFLQWIFDDINARRDILPGYELRLMWRDTQGEAGLAARQMFELLTQGPPLLALCGVGLSDELVMVGNVAQYYNLPLLSFSAQTSNSLSRDGFQSVYITNYQGEAANRPFLAILEHFGWTRVSTIIYKDNMFETQMGNFHSLLSSRNMTLVTSAIISDLAYAADSLTRLKQFGARIIVGAFRATHAPYIFCQAYKHGLFGPSYAWLLTGAGMYDGWLDRHYSKDESVWAPCTLDQVREASRGYLAVDNVYVRPDQDVLTVAGITANEYVERVAAFSARSINTKSRSSPYAFDAAWALALTLNRTQSKLSQGALNDTRLEDFDYSREDMFNLNLESLQEISFQGVSGPVSFLPSGRRLGPHLITRYDGDTKSVVGYVRSDYSLTWTMSDQELFYGNSPPRDRVVYENRLLPPSKTAIAIVLVINCLGITADLAFLTFNILYRKNSHIKMSSPVINNVIVLGGLLMYIFVFVLTADYANWCGVYNSTVCSVRVCLACLGFTVAFGALFSKTWRVHALFTHNQMKRKVIKDSKLLSLVLVLVLADLVILVLWTIINPLTKIEYEQEAEEESTVDRRVTYKHTTCSHSNEIYWFMSEYIFKGLLLVFGAFLAWETRKVTIPALNDSKLIGFCIYNIAVICALAVPVVHVVGQDRPTLTFLLVGLFVSLCTTLVLCILFIPKVRLRNKVSERRFVSSLHASQPGDPNYNSHSQAHSNVAPSLEPRNGQCNGSGRNGLVTLTANSVLADTHSNMVALTVPDGSPSSRQLSTSISSVADHNEGNEMQEKNPSYHKSDQTTKEKHSHNSLQAEVTRLTALLTEELRAVAGLKSALVTESHGKLHFHKVGKDYVLFRSDLQREVAPKQEADKERQLAPVQTLYNTNEDDTNHTMESFT</sequence>
<feature type="transmembrane region" description="Helical" evidence="10">
    <location>
        <begin position="524"/>
        <end position="548"/>
    </location>
</feature>
<dbReference type="Pfam" id="PF01094">
    <property type="entry name" value="ANF_receptor"/>
    <property type="match status" value="1"/>
</dbReference>
<feature type="region of interest" description="Disordered" evidence="9">
    <location>
        <begin position="767"/>
        <end position="801"/>
    </location>
</feature>
<keyword evidence="5 10" id="KW-0472">Membrane</keyword>
<evidence type="ECO:0000256" key="6">
    <source>
        <dbReference type="ARBA" id="ARBA00023170"/>
    </source>
</evidence>
<evidence type="ECO:0000256" key="10">
    <source>
        <dbReference type="SAM" id="Phobius"/>
    </source>
</evidence>
<dbReference type="Gene3D" id="3.40.50.2300">
    <property type="match status" value="2"/>
</dbReference>
<keyword evidence="4" id="KW-0297">G-protein coupled receptor</keyword>
<dbReference type="InterPro" id="IPR028082">
    <property type="entry name" value="Peripla_BP_I"/>
</dbReference>
<dbReference type="PANTHER" id="PTHR10519">
    <property type="entry name" value="GABA-B RECEPTOR"/>
    <property type="match status" value="1"/>
</dbReference>
<feature type="compositionally biased region" description="Polar residues" evidence="9">
    <location>
        <begin position="829"/>
        <end position="843"/>
    </location>
</feature>
<evidence type="ECO:0000256" key="8">
    <source>
        <dbReference type="ARBA" id="ARBA00023224"/>
    </source>
</evidence>
<dbReference type="InterPro" id="IPR017978">
    <property type="entry name" value="GPCR_3_C"/>
</dbReference>
<dbReference type="SUPFAM" id="SSF53822">
    <property type="entry name" value="Periplasmic binding protein-like I"/>
    <property type="match status" value="1"/>
</dbReference>
<dbReference type="PANTHER" id="PTHR10519:SF20">
    <property type="entry name" value="G-PROTEIN COUPLED RECEPTOR 156-RELATED"/>
    <property type="match status" value="1"/>
</dbReference>
<gene>
    <name evidence="13" type="ORF">RRG08_014116</name>
</gene>
<evidence type="ECO:0000313" key="13">
    <source>
        <dbReference type="EMBL" id="KAK3777371.1"/>
    </source>
</evidence>
<comment type="subcellular location">
    <subcellularLocation>
        <location evidence="1">Membrane</location>
        <topology evidence="1">Multi-pass membrane protein</topology>
    </subcellularLocation>
</comment>
<proteinExistence type="predicted"/>
<feature type="chain" id="PRO_5042082777" description="G-protein coupled receptors family 3 profile domain-containing protein" evidence="11">
    <location>
        <begin position="25"/>
        <end position="961"/>
    </location>
</feature>
<dbReference type="CDD" id="cd06366">
    <property type="entry name" value="PBP1_GABAb_receptor"/>
    <property type="match status" value="1"/>
</dbReference>
<dbReference type="InterPro" id="IPR002455">
    <property type="entry name" value="GPCR3_GABA-B"/>
</dbReference>
<evidence type="ECO:0000256" key="3">
    <source>
        <dbReference type="ARBA" id="ARBA00022989"/>
    </source>
</evidence>
<evidence type="ECO:0000259" key="12">
    <source>
        <dbReference type="PROSITE" id="PS50259"/>
    </source>
</evidence>
<keyword evidence="7" id="KW-0325">Glycoprotein</keyword>
<dbReference type="Proteomes" id="UP001283361">
    <property type="component" value="Unassembled WGS sequence"/>
</dbReference>
<evidence type="ECO:0000256" key="11">
    <source>
        <dbReference type="SAM" id="SignalP"/>
    </source>
</evidence>
<evidence type="ECO:0000313" key="14">
    <source>
        <dbReference type="Proteomes" id="UP001283361"/>
    </source>
</evidence>
<feature type="transmembrane region" description="Helical" evidence="10">
    <location>
        <begin position="725"/>
        <end position="747"/>
    </location>
</feature>
<organism evidence="13 14">
    <name type="scientific">Elysia crispata</name>
    <name type="common">lettuce slug</name>
    <dbReference type="NCBI Taxonomy" id="231223"/>
    <lineage>
        <taxon>Eukaryota</taxon>
        <taxon>Metazoa</taxon>
        <taxon>Spiralia</taxon>
        <taxon>Lophotrochozoa</taxon>
        <taxon>Mollusca</taxon>
        <taxon>Gastropoda</taxon>
        <taxon>Heterobranchia</taxon>
        <taxon>Euthyneura</taxon>
        <taxon>Panpulmonata</taxon>
        <taxon>Sacoglossa</taxon>
        <taxon>Placobranchoidea</taxon>
        <taxon>Plakobranchidae</taxon>
        <taxon>Elysia</taxon>
    </lineage>
</organism>
<dbReference type="Pfam" id="PF00003">
    <property type="entry name" value="7tm_3"/>
    <property type="match status" value="1"/>
</dbReference>
<feature type="signal peptide" evidence="11">
    <location>
        <begin position="1"/>
        <end position="24"/>
    </location>
</feature>
<keyword evidence="14" id="KW-1185">Reference proteome</keyword>
<accession>A0AAE0ZYQ0</accession>
<feature type="transmembrane region" description="Helical" evidence="10">
    <location>
        <begin position="696"/>
        <end position="719"/>
    </location>
</feature>
<dbReference type="EMBL" id="JAWDGP010003081">
    <property type="protein sequence ID" value="KAK3777371.1"/>
    <property type="molecule type" value="Genomic_DNA"/>
</dbReference>
<feature type="domain" description="G-protein coupled receptors family 3 profile" evidence="12">
    <location>
        <begin position="521"/>
        <end position="752"/>
    </location>
</feature>
<evidence type="ECO:0000256" key="5">
    <source>
        <dbReference type="ARBA" id="ARBA00023136"/>
    </source>
</evidence>
<dbReference type="CDD" id="cd15047">
    <property type="entry name" value="7tmC_GABA-B-like"/>
    <property type="match status" value="1"/>
</dbReference>
<dbReference type="GO" id="GO:0038039">
    <property type="term" value="C:G protein-coupled receptor heterodimeric complex"/>
    <property type="evidence" value="ECO:0007669"/>
    <property type="project" value="TreeGrafter"/>
</dbReference>
<protein>
    <recommendedName>
        <fullName evidence="12">G-protein coupled receptors family 3 profile domain-containing protein</fullName>
    </recommendedName>
</protein>
<name>A0AAE0ZYQ0_9GAST</name>
<evidence type="ECO:0000256" key="7">
    <source>
        <dbReference type="ARBA" id="ARBA00023180"/>
    </source>
</evidence>
<feature type="compositionally biased region" description="Basic and acidic residues" evidence="9">
    <location>
        <begin position="844"/>
        <end position="853"/>
    </location>
</feature>
<keyword evidence="6" id="KW-0675">Receptor</keyword>
<dbReference type="PROSITE" id="PS50259">
    <property type="entry name" value="G_PROTEIN_RECEP_F3_4"/>
    <property type="match status" value="1"/>
</dbReference>
<feature type="transmembrane region" description="Helical" evidence="10">
    <location>
        <begin position="666"/>
        <end position="684"/>
    </location>
</feature>
<keyword evidence="8" id="KW-0807">Transducer</keyword>
<evidence type="ECO:0000256" key="9">
    <source>
        <dbReference type="SAM" id="MobiDB-lite"/>
    </source>
</evidence>
<evidence type="ECO:0000256" key="4">
    <source>
        <dbReference type="ARBA" id="ARBA00023040"/>
    </source>
</evidence>
<keyword evidence="2 10" id="KW-0812">Transmembrane</keyword>
<feature type="transmembrane region" description="Helical" evidence="10">
    <location>
        <begin position="560"/>
        <end position="582"/>
    </location>
</feature>
<evidence type="ECO:0000256" key="1">
    <source>
        <dbReference type="ARBA" id="ARBA00004141"/>
    </source>
</evidence>
<feature type="compositionally biased region" description="Polar residues" evidence="9">
    <location>
        <begin position="774"/>
        <end position="786"/>
    </location>
</feature>
<dbReference type="GO" id="GO:0004965">
    <property type="term" value="F:G protein-coupled GABA receptor activity"/>
    <property type="evidence" value="ECO:0007669"/>
    <property type="project" value="InterPro"/>
</dbReference>
<reference evidence="13" key="1">
    <citation type="journal article" date="2023" name="G3 (Bethesda)">
        <title>A reference genome for the long-term kleptoplast-retaining sea slug Elysia crispata morphotype clarki.</title>
        <authorList>
            <person name="Eastman K.E."/>
            <person name="Pendleton A.L."/>
            <person name="Shaikh M.A."/>
            <person name="Suttiyut T."/>
            <person name="Ogas R."/>
            <person name="Tomko P."/>
            <person name="Gavelis G."/>
            <person name="Widhalm J.R."/>
            <person name="Wisecaver J.H."/>
        </authorList>
    </citation>
    <scope>NUCLEOTIDE SEQUENCE</scope>
    <source>
        <strain evidence="13">ECLA1</strain>
    </source>
</reference>
<evidence type="ECO:0000256" key="2">
    <source>
        <dbReference type="ARBA" id="ARBA00022692"/>
    </source>
</evidence>
<feature type="region of interest" description="Disordered" evidence="9">
    <location>
        <begin position="823"/>
        <end position="874"/>
    </location>
</feature>
<keyword evidence="11" id="KW-0732">Signal</keyword>
<dbReference type="AlphaFoldDB" id="A0AAE0ZYQ0"/>
<comment type="caution">
    <text evidence="13">The sequence shown here is derived from an EMBL/GenBank/DDBJ whole genome shotgun (WGS) entry which is preliminary data.</text>
</comment>
<dbReference type="PRINTS" id="PR01176">
    <property type="entry name" value="GABABRECEPTR"/>
</dbReference>
<keyword evidence="3 10" id="KW-1133">Transmembrane helix</keyword>
<feature type="transmembrane region" description="Helical" evidence="10">
    <location>
        <begin position="603"/>
        <end position="624"/>
    </location>
</feature>
<dbReference type="InterPro" id="IPR001828">
    <property type="entry name" value="ANF_lig-bd_rcpt"/>
</dbReference>
<feature type="transmembrane region" description="Helical" evidence="10">
    <location>
        <begin position="487"/>
        <end position="512"/>
    </location>
</feature>
<dbReference type="GO" id="GO:0007214">
    <property type="term" value="P:gamma-aminobutyric acid signaling pathway"/>
    <property type="evidence" value="ECO:0007669"/>
    <property type="project" value="TreeGrafter"/>
</dbReference>
<dbReference type="PRINTS" id="PR01177">
    <property type="entry name" value="GABAB1RECPTR"/>
</dbReference>